<keyword evidence="7" id="KW-0653">Protein transport</keyword>
<keyword evidence="6 8" id="KW-0472">Membrane</keyword>
<organism evidence="9 10">
    <name type="scientific">Phragmitibacter flavus</name>
    <dbReference type="NCBI Taxonomy" id="2576071"/>
    <lineage>
        <taxon>Bacteria</taxon>
        <taxon>Pseudomonadati</taxon>
        <taxon>Verrucomicrobiota</taxon>
        <taxon>Verrucomicrobiia</taxon>
        <taxon>Verrucomicrobiales</taxon>
        <taxon>Verrucomicrobiaceae</taxon>
        <taxon>Phragmitibacter</taxon>
    </lineage>
</organism>
<dbReference type="InterPro" id="IPR003400">
    <property type="entry name" value="ExbD"/>
</dbReference>
<dbReference type="Gene3D" id="3.30.420.270">
    <property type="match status" value="1"/>
</dbReference>
<dbReference type="OrthoDB" id="9793581at2"/>
<comment type="caution">
    <text evidence="9">The sequence shown here is derived from an EMBL/GenBank/DDBJ whole genome shotgun (WGS) entry which is preliminary data.</text>
</comment>
<protein>
    <submittedName>
        <fullName evidence="9">Biopolymer transporter ExbD</fullName>
    </submittedName>
</protein>
<evidence type="ECO:0000256" key="5">
    <source>
        <dbReference type="ARBA" id="ARBA00022989"/>
    </source>
</evidence>
<evidence type="ECO:0000256" key="8">
    <source>
        <dbReference type="SAM" id="Phobius"/>
    </source>
</evidence>
<dbReference type="PANTHER" id="PTHR30558">
    <property type="entry name" value="EXBD MEMBRANE COMPONENT OF PMF-DRIVEN MACROMOLECULE IMPORT SYSTEM"/>
    <property type="match status" value="1"/>
</dbReference>
<dbReference type="GO" id="GO:0015031">
    <property type="term" value="P:protein transport"/>
    <property type="evidence" value="ECO:0007669"/>
    <property type="project" value="UniProtKB-KW"/>
</dbReference>
<keyword evidence="7" id="KW-0813">Transport</keyword>
<comment type="subcellular location">
    <subcellularLocation>
        <location evidence="1">Cell membrane</location>
        <topology evidence="1">Single-pass membrane protein</topology>
    </subcellularLocation>
    <subcellularLocation>
        <location evidence="7">Cell membrane</location>
        <topology evidence="7">Single-pass type II membrane protein</topology>
    </subcellularLocation>
</comment>
<evidence type="ECO:0000256" key="1">
    <source>
        <dbReference type="ARBA" id="ARBA00004162"/>
    </source>
</evidence>
<proteinExistence type="inferred from homology"/>
<evidence type="ECO:0000256" key="3">
    <source>
        <dbReference type="ARBA" id="ARBA00022475"/>
    </source>
</evidence>
<dbReference type="Pfam" id="PF02472">
    <property type="entry name" value="ExbD"/>
    <property type="match status" value="1"/>
</dbReference>
<dbReference type="AlphaFoldDB" id="A0A5R8KFN9"/>
<accession>A0A5R8KFN9</accession>
<evidence type="ECO:0000256" key="4">
    <source>
        <dbReference type="ARBA" id="ARBA00022692"/>
    </source>
</evidence>
<evidence type="ECO:0000256" key="6">
    <source>
        <dbReference type="ARBA" id="ARBA00023136"/>
    </source>
</evidence>
<dbReference type="Proteomes" id="UP000306196">
    <property type="component" value="Unassembled WGS sequence"/>
</dbReference>
<reference evidence="9 10" key="1">
    <citation type="submission" date="2019-05" db="EMBL/GenBank/DDBJ databases">
        <title>Verrucobacter flavum gen. nov., sp. nov. a new member of the family Verrucomicrobiaceae.</title>
        <authorList>
            <person name="Szuroczki S."/>
            <person name="Abbaszade G."/>
            <person name="Szabo A."/>
            <person name="Felfoldi T."/>
            <person name="Schumann P."/>
            <person name="Boka K."/>
            <person name="Keki Z."/>
            <person name="Toumi M."/>
            <person name="Toth E."/>
        </authorList>
    </citation>
    <scope>NUCLEOTIDE SEQUENCE [LARGE SCALE GENOMIC DNA]</scope>
    <source>
        <strain evidence="9 10">MG-N-17</strain>
    </source>
</reference>
<evidence type="ECO:0000256" key="7">
    <source>
        <dbReference type="RuleBase" id="RU003879"/>
    </source>
</evidence>
<name>A0A5R8KFN9_9BACT</name>
<sequence length="138" mass="15211">MKIVSPIAQHKARIEVIPLIDIMFFLLASFMMVSLTMTKQRTIEVNLPGAATSQSNLKPDSITLAVDARGGVFLEKENITLEQLDVMLKEKLAVNKDLPVYISGDAETPHGAMVAVLDYVRRCGVTKVAFNVKPLEKL</sequence>
<dbReference type="RefSeq" id="WP_138085941.1">
    <property type="nucleotide sequence ID" value="NZ_VAUV01000006.1"/>
</dbReference>
<evidence type="ECO:0000256" key="2">
    <source>
        <dbReference type="ARBA" id="ARBA00005811"/>
    </source>
</evidence>
<evidence type="ECO:0000313" key="9">
    <source>
        <dbReference type="EMBL" id="TLD71113.1"/>
    </source>
</evidence>
<feature type="transmembrane region" description="Helical" evidence="8">
    <location>
        <begin position="12"/>
        <end position="33"/>
    </location>
</feature>
<keyword evidence="10" id="KW-1185">Reference proteome</keyword>
<keyword evidence="3" id="KW-1003">Cell membrane</keyword>
<dbReference type="EMBL" id="VAUV01000006">
    <property type="protein sequence ID" value="TLD71113.1"/>
    <property type="molecule type" value="Genomic_DNA"/>
</dbReference>
<evidence type="ECO:0000313" key="10">
    <source>
        <dbReference type="Proteomes" id="UP000306196"/>
    </source>
</evidence>
<dbReference type="GO" id="GO:0022857">
    <property type="term" value="F:transmembrane transporter activity"/>
    <property type="evidence" value="ECO:0007669"/>
    <property type="project" value="InterPro"/>
</dbReference>
<keyword evidence="5 8" id="KW-1133">Transmembrane helix</keyword>
<gene>
    <name evidence="9" type="ORF">FEM03_09370</name>
</gene>
<comment type="similarity">
    <text evidence="2 7">Belongs to the ExbD/TolR family.</text>
</comment>
<keyword evidence="4 7" id="KW-0812">Transmembrane</keyword>
<dbReference type="GO" id="GO:0005886">
    <property type="term" value="C:plasma membrane"/>
    <property type="evidence" value="ECO:0007669"/>
    <property type="project" value="UniProtKB-SubCell"/>
</dbReference>